<dbReference type="CDD" id="cd01189">
    <property type="entry name" value="INT_ICEBs1_C_like"/>
    <property type="match status" value="1"/>
</dbReference>
<dbReference type="InterPro" id="IPR011010">
    <property type="entry name" value="DNA_brk_join_enz"/>
</dbReference>
<dbReference type="Proteomes" id="UP000251923">
    <property type="component" value="Unassembled WGS sequence"/>
</dbReference>
<dbReference type="InterPro" id="IPR013762">
    <property type="entry name" value="Integrase-like_cat_sf"/>
</dbReference>
<evidence type="ECO:0000256" key="3">
    <source>
        <dbReference type="ARBA" id="ARBA00023172"/>
    </source>
</evidence>
<dbReference type="GO" id="GO:0003677">
    <property type="term" value="F:DNA binding"/>
    <property type="evidence" value="ECO:0007669"/>
    <property type="project" value="UniProtKB-KW"/>
</dbReference>
<reference evidence="4 5" key="1">
    <citation type="submission" date="2018-04" db="EMBL/GenBank/DDBJ databases">
        <title>Aerococcus urinae genomes.</title>
        <authorList>
            <person name="Hilt E."/>
            <person name="Gilbert N.M."/>
            <person name="Thomas-White K."/>
            <person name="Putonti C."/>
            <person name="Lewis A.L."/>
            <person name="Visck K.L."/>
            <person name="Wolfe A.J."/>
        </authorList>
    </citation>
    <scope>NUCLEOTIDE SEQUENCE [LARGE SCALE GENOMIC DNA]</scope>
    <source>
        <strain evidence="4 5">UMB7480</strain>
    </source>
</reference>
<gene>
    <name evidence="4" type="ORF">DBT54_07850</name>
</gene>
<organism evidence="4 5">
    <name type="scientific">Aerococcus urinae</name>
    <dbReference type="NCBI Taxonomy" id="1376"/>
    <lineage>
        <taxon>Bacteria</taxon>
        <taxon>Bacillati</taxon>
        <taxon>Bacillota</taxon>
        <taxon>Bacilli</taxon>
        <taxon>Lactobacillales</taxon>
        <taxon>Aerococcaceae</taxon>
        <taxon>Aerococcus</taxon>
    </lineage>
</organism>
<dbReference type="Pfam" id="PF00589">
    <property type="entry name" value="Phage_integrase"/>
    <property type="match status" value="1"/>
</dbReference>
<dbReference type="PROSITE" id="PS51898">
    <property type="entry name" value="TYR_RECOMBINASE"/>
    <property type="match status" value="1"/>
</dbReference>
<dbReference type="SUPFAM" id="SSF56349">
    <property type="entry name" value="DNA breaking-rejoining enzymes"/>
    <property type="match status" value="1"/>
</dbReference>
<dbReference type="Gene3D" id="1.10.443.10">
    <property type="entry name" value="Intergrase catalytic core"/>
    <property type="match status" value="1"/>
</dbReference>
<comment type="caution">
    <text evidence="4">The sequence shown here is derived from an EMBL/GenBank/DDBJ whole genome shotgun (WGS) entry which is preliminary data.</text>
</comment>
<accession>A0A2I1L776</accession>
<sequence>MVRKRKILFHQYFKEWFELYKLGAVRDVTLRKYDLTWRHLKSLAPDLSLDQLTKKNYQSLLNQFAQTHEKQTTLDFHHLVKGAILEAYDEGLIDRDPTRKVVIKGIKGKAKKAKYLNQEDLHKLLNQLHLQPEISYDWLILLVAKTGLRFSEALGVTPEDFNFSQHMLSINKTWDYKKSEGGFVPTKNASSVRKIRLDWQLTLQFQQLIQTFPLQRPIFVQGRIHNSTINQRLAKLCQQAEIPEITIHALRHTHASLLLYGGVSIASVAKRLGHANMATTQKTYLHIIQELEDKDNNKMMEILCRL</sequence>
<evidence type="ECO:0000256" key="2">
    <source>
        <dbReference type="ARBA" id="ARBA00023125"/>
    </source>
</evidence>
<dbReference type="Gene3D" id="1.10.150.130">
    <property type="match status" value="1"/>
</dbReference>
<dbReference type="GO" id="GO:0006310">
    <property type="term" value="P:DNA recombination"/>
    <property type="evidence" value="ECO:0007669"/>
    <property type="project" value="UniProtKB-KW"/>
</dbReference>
<protein>
    <submittedName>
        <fullName evidence="4">Site-specific integrase</fullName>
    </submittedName>
</protein>
<comment type="similarity">
    <text evidence="1">Belongs to the 'phage' integrase family.</text>
</comment>
<dbReference type="RefSeq" id="WP_070598388.1">
    <property type="nucleotide sequence ID" value="NZ_JASOKO010000002.1"/>
</dbReference>
<name>A0A2I1L776_9LACT</name>
<dbReference type="AlphaFoldDB" id="A0A2I1L776"/>
<keyword evidence="3" id="KW-0233">DNA recombination</keyword>
<keyword evidence="2" id="KW-0238">DNA-binding</keyword>
<dbReference type="PANTHER" id="PTHR30349">
    <property type="entry name" value="PHAGE INTEGRASE-RELATED"/>
    <property type="match status" value="1"/>
</dbReference>
<proteinExistence type="inferred from homology"/>
<dbReference type="PANTHER" id="PTHR30349:SF64">
    <property type="entry name" value="PROPHAGE INTEGRASE INTD-RELATED"/>
    <property type="match status" value="1"/>
</dbReference>
<evidence type="ECO:0000313" key="4">
    <source>
        <dbReference type="EMBL" id="RAV77989.1"/>
    </source>
</evidence>
<dbReference type="GO" id="GO:0015074">
    <property type="term" value="P:DNA integration"/>
    <property type="evidence" value="ECO:0007669"/>
    <property type="project" value="InterPro"/>
</dbReference>
<evidence type="ECO:0000256" key="1">
    <source>
        <dbReference type="ARBA" id="ARBA00008857"/>
    </source>
</evidence>
<dbReference type="InterPro" id="IPR002104">
    <property type="entry name" value="Integrase_catalytic"/>
</dbReference>
<dbReference type="EMBL" id="QMHM01000017">
    <property type="protein sequence ID" value="RAV77989.1"/>
    <property type="molecule type" value="Genomic_DNA"/>
</dbReference>
<dbReference type="InterPro" id="IPR010998">
    <property type="entry name" value="Integrase_recombinase_N"/>
</dbReference>
<dbReference type="InterPro" id="IPR050090">
    <property type="entry name" value="Tyrosine_recombinase_XerCD"/>
</dbReference>
<evidence type="ECO:0000313" key="5">
    <source>
        <dbReference type="Proteomes" id="UP000251923"/>
    </source>
</evidence>